<evidence type="ECO:0000313" key="2">
    <source>
        <dbReference type="Proteomes" id="UP000595205"/>
    </source>
</evidence>
<organism evidence="1 2">
    <name type="scientific">Mycobacterium intracellulare</name>
    <dbReference type="NCBI Taxonomy" id="1767"/>
    <lineage>
        <taxon>Bacteria</taxon>
        <taxon>Bacillati</taxon>
        <taxon>Actinomycetota</taxon>
        <taxon>Actinomycetes</taxon>
        <taxon>Mycobacteriales</taxon>
        <taxon>Mycobacteriaceae</taxon>
        <taxon>Mycobacterium</taxon>
        <taxon>Mycobacterium avium complex (MAC)</taxon>
    </lineage>
</organism>
<sequence>MAKLSGADGGGLVVGPVALWLPSVTRTPTTAKTPTSTTAAMPIAIKRPREMCRNRLDVGTLALPLTTTRLRTSFWSGVATRDGFSG</sequence>
<reference evidence="1 2" key="1">
    <citation type="submission" date="2020-12" db="EMBL/GenBank/DDBJ databases">
        <title>Genome sequence of clinical Mycobacterium intracellulare strains.</title>
        <authorList>
            <person name="Tateishi Y."/>
            <person name="Matsumoto S."/>
            <person name="Fukushima Y."/>
            <person name="Nakajima C."/>
            <person name="Suzuki Y."/>
        </authorList>
    </citation>
    <scope>NUCLEOTIDE SEQUENCE [LARGE SCALE GENOMIC DNA]</scope>
    <source>
        <strain evidence="1 2">M018</strain>
    </source>
</reference>
<protein>
    <submittedName>
        <fullName evidence="1">Uncharacterized protein</fullName>
    </submittedName>
</protein>
<name>A0A7R7RLS3_MYCIT</name>
<dbReference type="AlphaFoldDB" id="A0A7R7RLS3"/>
<evidence type="ECO:0000313" key="1">
    <source>
        <dbReference type="EMBL" id="BCO99408.1"/>
    </source>
</evidence>
<dbReference type="Proteomes" id="UP000595205">
    <property type="component" value="Chromosome"/>
</dbReference>
<proteinExistence type="predicted"/>
<accession>A0A7R7RLS3</accession>
<gene>
    <name evidence="1" type="ORF">MINTM018_21780</name>
</gene>
<dbReference type="EMBL" id="AP024255">
    <property type="protein sequence ID" value="BCO99408.1"/>
    <property type="molecule type" value="Genomic_DNA"/>
</dbReference>